<protein>
    <recommendedName>
        <fullName evidence="3">AbiJ-NTD3 domain-containing protein</fullName>
    </recommendedName>
</protein>
<proteinExistence type="predicted"/>
<evidence type="ECO:0000313" key="1">
    <source>
        <dbReference type="EMBL" id="GAA5199415.1"/>
    </source>
</evidence>
<organism evidence="1 2">
    <name type="scientific">Arthrobacter gyeryongensis</name>
    <dbReference type="NCBI Taxonomy" id="1650592"/>
    <lineage>
        <taxon>Bacteria</taxon>
        <taxon>Bacillati</taxon>
        <taxon>Actinomycetota</taxon>
        <taxon>Actinomycetes</taxon>
        <taxon>Micrococcales</taxon>
        <taxon>Micrococcaceae</taxon>
        <taxon>Arthrobacter</taxon>
    </lineage>
</organism>
<gene>
    <name evidence="1" type="ORF">GCM10023346_39070</name>
</gene>
<reference evidence="2" key="1">
    <citation type="journal article" date="2019" name="Int. J. Syst. Evol. Microbiol.">
        <title>The Global Catalogue of Microorganisms (GCM) 10K type strain sequencing project: providing services to taxonomists for standard genome sequencing and annotation.</title>
        <authorList>
            <consortium name="The Broad Institute Genomics Platform"/>
            <consortium name="The Broad Institute Genome Sequencing Center for Infectious Disease"/>
            <person name="Wu L."/>
            <person name="Ma J."/>
        </authorList>
    </citation>
    <scope>NUCLEOTIDE SEQUENCE [LARGE SCALE GENOMIC DNA]</scope>
    <source>
        <strain evidence="2">JCM 18514</strain>
    </source>
</reference>
<dbReference type="EMBL" id="BAABKK010000030">
    <property type="protein sequence ID" value="GAA5199415.1"/>
    <property type="molecule type" value="Genomic_DNA"/>
</dbReference>
<sequence length="296" mass="33473">MAIARALYEVRAYDLADECVRFGLEPQQDGEDPGESKIRYAESKLKNRTLHELIVLGHRVQAEYPTAELEHVLKLAGAGGVSGELKNLIFAENGPKPKIVLRDAVNNDVEIIENAQYCLVYERALPPEGPTWRASVAWWAKTDTVPPHSERAIAAVLYNRLFASLAGNGAEEFLFKHYCALYGTHGYELPALIPQVYLHYDPYTTRTGATLPRQRMDFLLLLPNRRRIVLELDGVTHYAANGKPRPDLYAAMVSEDRKLRLAGYEVYRFGGHEFVDRPAAAKMLSDFFRELLQRQS</sequence>
<evidence type="ECO:0000313" key="2">
    <source>
        <dbReference type="Proteomes" id="UP001500200"/>
    </source>
</evidence>
<keyword evidence="2" id="KW-1185">Reference proteome</keyword>
<name>A0ABP9SNV8_9MICC</name>
<dbReference type="Proteomes" id="UP001500200">
    <property type="component" value="Unassembled WGS sequence"/>
</dbReference>
<dbReference type="RefSeq" id="WP_345451874.1">
    <property type="nucleotide sequence ID" value="NZ_BAABKK010000030.1"/>
</dbReference>
<comment type="caution">
    <text evidence="1">The sequence shown here is derived from an EMBL/GenBank/DDBJ whole genome shotgun (WGS) entry which is preliminary data.</text>
</comment>
<accession>A0ABP9SNV8</accession>
<evidence type="ECO:0008006" key="3">
    <source>
        <dbReference type="Google" id="ProtNLM"/>
    </source>
</evidence>